<evidence type="ECO:0000313" key="1">
    <source>
        <dbReference type="EMBL" id="NMO04513.1"/>
    </source>
</evidence>
<dbReference type="Proteomes" id="UP000550729">
    <property type="component" value="Unassembled WGS sequence"/>
</dbReference>
<sequence length="75" mass="8207">MIEALYDLFGQEEVDGALAEPGDDYMHELESKTAEYLLVAAEVAVDRELPTPAELGRDQWSSLGLLIDVALKDGL</sequence>
<proteinExistence type="predicted"/>
<comment type="caution">
    <text evidence="1">The sequence shown here is derived from an EMBL/GenBank/DDBJ whole genome shotgun (WGS) entry which is preliminary data.</text>
</comment>
<evidence type="ECO:0000313" key="2">
    <source>
        <dbReference type="Proteomes" id="UP000550729"/>
    </source>
</evidence>
<reference evidence="1 2" key="1">
    <citation type="submission" date="2020-04" db="EMBL/GenBank/DDBJ databases">
        <title>Gordonia sp. nov. TBRC 11910.</title>
        <authorList>
            <person name="Suriyachadkun C."/>
        </authorList>
    </citation>
    <scope>NUCLEOTIDE SEQUENCE [LARGE SCALE GENOMIC DNA]</scope>
    <source>
        <strain evidence="1 2">TBRC 11910</strain>
    </source>
</reference>
<dbReference type="EMBL" id="JABBNB010000036">
    <property type="protein sequence ID" value="NMO04513.1"/>
    <property type="molecule type" value="Genomic_DNA"/>
</dbReference>
<organism evidence="1 2">
    <name type="scientific">Gordonia asplenii</name>
    <dbReference type="NCBI Taxonomy" id="2725283"/>
    <lineage>
        <taxon>Bacteria</taxon>
        <taxon>Bacillati</taxon>
        <taxon>Actinomycetota</taxon>
        <taxon>Actinomycetes</taxon>
        <taxon>Mycobacteriales</taxon>
        <taxon>Gordoniaceae</taxon>
        <taxon>Gordonia</taxon>
    </lineage>
</organism>
<keyword evidence="2" id="KW-1185">Reference proteome</keyword>
<gene>
    <name evidence="1" type="ORF">HH308_25160</name>
</gene>
<dbReference type="RefSeq" id="WP_170197016.1">
    <property type="nucleotide sequence ID" value="NZ_JABBNB010000036.1"/>
</dbReference>
<name>A0A848L739_9ACTN</name>
<accession>A0A848L739</accession>
<protein>
    <submittedName>
        <fullName evidence="1">Uncharacterized protein</fullName>
    </submittedName>
</protein>
<dbReference type="AlphaFoldDB" id="A0A848L739"/>